<dbReference type="PANTHER" id="PTHR24166">
    <property type="entry name" value="ROLLING PEBBLES, ISOFORM B"/>
    <property type="match status" value="1"/>
</dbReference>
<name>A0A1Q9EZN5_SYMMI</name>
<dbReference type="Gene3D" id="1.25.40.20">
    <property type="entry name" value="Ankyrin repeat-containing domain"/>
    <property type="match status" value="2"/>
</dbReference>
<dbReference type="SUPFAM" id="SSF48403">
    <property type="entry name" value="Ankyrin repeat"/>
    <property type="match status" value="1"/>
</dbReference>
<evidence type="ECO:0000256" key="4">
    <source>
        <dbReference type="SAM" id="MobiDB-lite"/>
    </source>
</evidence>
<feature type="repeat" description="ANK" evidence="3">
    <location>
        <begin position="232"/>
        <end position="264"/>
    </location>
</feature>
<dbReference type="InterPro" id="IPR050889">
    <property type="entry name" value="Dendritic_Spine_Reg/Scaffold"/>
</dbReference>
<dbReference type="AlphaFoldDB" id="A0A1Q9EZN5"/>
<dbReference type="SMART" id="SM00248">
    <property type="entry name" value="ANK"/>
    <property type="match status" value="5"/>
</dbReference>
<keyword evidence="2 3" id="KW-0040">ANK repeat</keyword>
<organism evidence="5 6">
    <name type="scientific">Symbiodinium microadriaticum</name>
    <name type="common">Dinoflagellate</name>
    <name type="synonym">Zooxanthella microadriatica</name>
    <dbReference type="NCBI Taxonomy" id="2951"/>
    <lineage>
        <taxon>Eukaryota</taxon>
        <taxon>Sar</taxon>
        <taxon>Alveolata</taxon>
        <taxon>Dinophyceae</taxon>
        <taxon>Suessiales</taxon>
        <taxon>Symbiodiniaceae</taxon>
        <taxon>Symbiodinium</taxon>
    </lineage>
</organism>
<dbReference type="Proteomes" id="UP000186817">
    <property type="component" value="Unassembled WGS sequence"/>
</dbReference>
<feature type="region of interest" description="Disordered" evidence="4">
    <location>
        <begin position="289"/>
        <end position="309"/>
    </location>
</feature>
<evidence type="ECO:0000256" key="2">
    <source>
        <dbReference type="ARBA" id="ARBA00023043"/>
    </source>
</evidence>
<dbReference type="InterPro" id="IPR036770">
    <property type="entry name" value="Ankyrin_rpt-contain_sf"/>
</dbReference>
<dbReference type="PRINTS" id="PR01415">
    <property type="entry name" value="ANKYRIN"/>
</dbReference>
<evidence type="ECO:0000256" key="1">
    <source>
        <dbReference type="ARBA" id="ARBA00022737"/>
    </source>
</evidence>
<protein>
    <submittedName>
        <fullName evidence="5">Ankyrin repeat domain-containing protein 17</fullName>
    </submittedName>
</protein>
<dbReference type="PROSITE" id="PS50297">
    <property type="entry name" value="ANK_REP_REGION"/>
    <property type="match status" value="3"/>
</dbReference>
<evidence type="ECO:0000313" key="5">
    <source>
        <dbReference type="EMBL" id="OLQ12881.1"/>
    </source>
</evidence>
<feature type="repeat" description="ANK" evidence="3">
    <location>
        <begin position="133"/>
        <end position="165"/>
    </location>
</feature>
<dbReference type="OrthoDB" id="10264606at2759"/>
<feature type="repeat" description="ANK" evidence="3">
    <location>
        <begin position="199"/>
        <end position="231"/>
    </location>
</feature>
<dbReference type="EMBL" id="LSRX01000036">
    <property type="protein sequence ID" value="OLQ12881.1"/>
    <property type="molecule type" value="Genomic_DNA"/>
</dbReference>
<keyword evidence="6" id="KW-1185">Reference proteome</keyword>
<evidence type="ECO:0000256" key="3">
    <source>
        <dbReference type="PROSITE-ProRule" id="PRU00023"/>
    </source>
</evidence>
<feature type="compositionally biased region" description="Polar residues" evidence="4">
    <location>
        <begin position="291"/>
        <end position="301"/>
    </location>
</feature>
<accession>A0A1Q9EZN5</accession>
<proteinExistence type="predicted"/>
<dbReference type="PROSITE" id="PS50088">
    <property type="entry name" value="ANK_REPEAT"/>
    <property type="match status" value="4"/>
</dbReference>
<dbReference type="PANTHER" id="PTHR24166:SF48">
    <property type="entry name" value="PROTEIN VAPYRIN"/>
    <property type="match status" value="1"/>
</dbReference>
<dbReference type="InterPro" id="IPR002110">
    <property type="entry name" value="Ankyrin_rpt"/>
</dbReference>
<reference evidence="5 6" key="1">
    <citation type="submission" date="2016-02" db="EMBL/GenBank/DDBJ databases">
        <title>Genome analysis of coral dinoflagellate symbionts highlights evolutionary adaptations to a symbiotic lifestyle.</title>
        <authorList>
            <person name="Aranda M."/>
            <person name="Li Y."/>
            <person name="Liew Y.J."/>
            <person name="Baumgarten S."/>
            <person name="Simakov O."/>
            <person name="Wilson M."/>
            <person name="Piel J."/>
            <person name="Ashoor H."/>
            <person name="Bougouffa S."/>
            <person name="Bajic V.B."/>
            <person name="Ryu T."/>
            <person name="Ravasi T."/>
            <person name="Bayer T."/>
            <person name="Micklem G."/>
            <person name="Kim H."/>
            <person name="Bhak J."/>
            <person name="Lajeunesse T.C."/>
            <person name="Voolstra C.R."/>
        </authorList>
    </citation>
    <scope>NUCLEOTIDE SEQUENCE [LARGE SCALE GENOMIC DNA]</scope>
    <source>
        <strain evidence="5 6">CCMP2467</strain>
    </source>
</reference>
<evidence type="ECO:0000313" key="6">
    <source>
        <dbReference type="Proteomes" id="UP000186817"/>
    </source>
</evidence>
<gene>
    <name evidence="5" type="primary">ANKRD17</name>
    <name evidence="5" type="ORF">AK812_SmicGene3139</name>
</gene>
<keyword evidence="1" id="KW-0677">Repeat</keyword>
<feature type="repeat" description="ANK" evidence="3">
    <location>
        <begin position="166"/>
        <end position="198"/>
    </location>
</feature>
<comment type="caution">
    <text evidence="5">The sequence shown here is derived from an EMBL/GenBank/DDBJ whole genome shotgun (WGS) entry which is preliminary data.</text>
</comment>
<dbReference type="Pfam" id="PF12796">
    <property type="entry name" value="Ank_2"/>
    <property type="match status" value="2"/>
</dbReference>
<sequence length="309" mass="32276">MLRVCLTSGSTVAKLSAQDVAGFAASHDGWVSGLKRHLARAVSRPRFILRLLDEDALLSDAALKLPCTLQLVLLPYRAADLADAQALIAAAGRDDPDAVSALLHWPVFGLSSSADCVALLLEAGAMVDLGNPSGSTPLLLAAAKGHLEAVQVLLAAGADTERTPPSGATALFAACHRGSADVVRVLLEARADTEACTAGDTTPLMQALKRGHLDIVQLLVQAGAVTHRKNRAGVTPLFLACYRGLMEAARVLVEAGTKERVYSAEDLVTPMDMALSHGRLDIARLLREATEQGSSSPTSSEIPALGELP</sequence>